<accession>A0A084SSY0</accession>
<evidence type="ECO:0000313" key="2">
    <source>
        <dbReference type="Proteomes" id="UP000028547"/>
    </source>
</evidence>
<protein>
    <submittedName>
        <fullName evidence="1">Uncharacterized protein</fullName>
    </submittedName>
</protein>
<gene>
    <name evidence="1" type="ORF">Q664_21300</name>
</gene>
<dbReference type="EMBL" id="JPMI01000140">
    <property type="protein sequence ID" value="KFA91565.1"/>
    <property type="molecule type" value="Genomic_DNA"/>
</dbReference>
<evidence type="ECO:0000313" key="1">
    <source>
        <dbReference type="EMBL" id="KFA91565.1"/>
    </source>
</evidence>
<sequence length="135" mass="15227">MTNESETEPRCPRCGGAFGDSTVERGIVSTPCQECGYVMQAIHCAPLPLEPQPLWHLCMKWRGSSATVKDAALLRQFIPDFKDLPISQVHQRLGGYSELRLRWLSKRVMRELRDAAEARGFQVEAEPEEEEPPSS</sequence>
<dbReference type="AlphaFoldDB" id="A0A084SSY0"/>
<dbReference type="Proteomes" id="UP000028547">
    <property type="component" value="Unassembled WGS sequence"/>
</dbReference>
<proteinExistence type="predicted"/>
<comment type="caution">
    <text evidence="1">The sequence shown here is derived from an EMBL/GenBank/DDBJ whole genome shotgun (WGS) entry which is preliminary data.</text>
</comment>
<name>A0A084SSY0_9BACT</name>
<organism evidence="1 2">
    <name type="scientific">Archangium violaceum Cb vi76</name>
    <dbReference type="NCBI Taxonomy" id="1406225"/>
    <lineage>
        <taxon>Bacteria</taxon>
        <taxon>Pseudomonadati</taxon>
        <taxon>Myxococcota</taxon>
        <taxon>Myxococcia</taxon>
        <taxon>Myxococcales</taxon>
        <taxon>Cystobacterineae</taxon>
        <taxon>Archangiaceae</taxon>
        <taxon>Archangium</taxon>
    </lineage>
</organism>
<reference evidence="1 2" key="1">
    <citation type="submission" date="2014-07" db="EMBL/GenBank/DDBJ databases">
        <title>Draft Genome Sequence of Gephyronic Acid Producer, Cystobacter violaceus Strain Cb vi76.</title>
        <authorList>
            <person name="Stevens D.C."/>
            <person name="Young J."/>
            <person name="Carmichael R."/>
            <person name="Tan J."/>
            <person name="Taylor R.E."/>
        </authorList>
    </citation>
    <scope>NUCLEOTIDE SEQUENCE [LARGE SCALE GENOMIC DNA]</scope>
    <source>
        <strain evidence="1 2">Cb vi76</strain>
    </source>
</reference>